<dbReference type="RefSeq" id="WP_083122744.1">
    <property type="nucleotide sequence ID" value="NZ_JACKUO010000008.1"/>
</dbReference>
<feature type="domain" description="Xylose isomerase-like TIM barrel" evidence="1">
    <location>
        <begin position="65"/>
        <end position="241"/>
    </location>
</feature>
<dbReference type="Pfam" id="PF01261">
    <property type="entry name" value="AP_endonuc_2"/>
    <property type="match status" value="1"/>
</dbReference>
<dbReference type="InterPro" id="IPR036237">
    <property type="entry name" value="Xyl_isomerase-like_sf"/>
</dbReference>
<evidence type="ECO:0000259" key="1">
    <source>
        <dbReference type="Pfam" id="PF01261"/>
    </source>
</evidence>
<dbReference type="OrthoDB" id="9787068at2"/>
<dbReference type="EMBL" id="MVIH01000023">
    <property type="protein sequence ID" value="ORB47861.1"/>
    <property type="molecule type" value="Genomic_DNA"/>
</dbReference>
<dbReference type="PANTHER" id="PTHR12110:SF52">
    <property type="entry name" value="XYLOSE ISOMERASE"/>
    <property type="match status" value="1"/>
</dbReference>
<evidence type="ECO:0000313" key="3">
    <source>
        <dbReference type="Proteomes" id="UP000192534"/>
    </source>
</evidence>
<keyword evidence="2" id="KW-0413">Isomerase</keyword>
<name>A0A1X0IKE4_MYCRH</name>
<keyword evidence="3" id="KW-1185">Reference proteome</keyword>
<evidence type="ECO:0000313" key="2">
    <source>
        <dbReference type="EMBL" id="ORB47861.1"/>
    </source>
</evidence>
<protein>
    <submittedName>
        <fullName evidence="2">Xylose isomerase</fullName>
    </submittedName>
</protein>
<sequence length="271" mass="29130">MHEQLSVHDVTFLGSSPAELQGHWTELGVRCLSVIDTELVDPEFRRIVASGDYLVQAVCHVFGAGRVPADARSADDARSALSRLIDVAASVDARCIYMLTGGRGTLDWEQAAEAFSSAIEPCVREAEHAGISLAIENASALYADIHMAHSLRDTITLAESAGLDICIDLFHCWAEADLAGLLRTALPRTRLIQLSDYVLGDRALPARAVPGDGAISIETFVAQALTDGYRFGFDLELLGPRIDAEGRLAAAQRACGVVRGMLDRLGGREEE</sequence>
<dbReference type="Gene3D" id="3.20.20.150">
    <property type="entry name" value="Divalent-metal-dependent TIM barrel enzymes"/>
    <property type="match status" value="1"/>
</dbReference>
<dbReference type="SUPFAM" id="SSF51658">
    <property type="entry name" value="Xylose isomerase-like"/>
    <property type="match status" value="1"/>
</dbReference>
<comment type="caution">
    <text evidence="2">The sequence shown here is derived from an EMBL/GenBank/DDBJ whole genome shotgun (WGS) entry which is preliminary data.</text>
</comment>
<accession>A0A1X0IKE4</accession>
<dbReference type="PANTHER" id="PTHR12110">
    <property type="entry name" value="HYDROXYPYRUVATE ISOMERASE"/>
    <property type="match status" value="1"/>
</dbReference>
<dbReference type="InterPro" id="IPR013022">
    <property type="entry name" value="Xyl_isomerase-like_TIM-brl"/>
</dbReference>
<dbReference type="Proteomes" id="UP000192534">
    <property type="component" value="Unassembled WGS sequence"/>
</dbReference>
<dbReference type="InterPro" id="IPR050312">
    <property type="entry name" value="IolE/XylAMocC-like"/>
</dbReference>
<dbReference type="GO" id="GO:0016853">
    <property type="term" value="F:isomerase activity"/>
    <property type="evidence" value="ECO:0007669"/>
    <property type="project" value="UniProtKB-KW"/>
</dbReference>
<reference evidence="2 3" key="1">
    <citation type="submission" date="2016-12" db="EMBL/GenBank/DDBJ databases">
        <title>The new phylogeny of genus Mycobacterium.</title>
        <authorList>
            <person name="Tortoli E."/>
            <person name="Trovato A."/>
            <person name="Cirillo D.M."/>
        </authorList>
    </citation>
    <scope>NUCLEOTIDE SEQUENCE [LARGE SCALE GENOMIC DNA]</scope>
    <source>
        <strain evidence="2 3">DSM 44223</strain>
    </source>
</reference>
<organism evidence="2 3">
    <name type="scientific">Mycolicibacterium rhodesiae</name>
    <name type="common">Mycobacterium rhodesiae</name>
    <dbReference type="NCBI Taxonomy" id="36814"/>
    <lineage>
        <taxon>Bacteria</taxon>
        <taxon>Bacillati</taxon>
        <taxon>Actinomycetota</taxon>
        <taxon>Actinomycetes</taxon>
        <taxon>Mycobacteriales</taxon>
        <taxon>Mycobacteriaceae</taxon>
        <taxon>Mycolicibacterium</taxon>
    </lineage>
</organism>
<gene>
    <name evidence="2" type="ORF">BST42_26800</name>
</gene>
<dbReference type="AlphaFoldDB" id="A0A1X0IKE4"/>
<proteinExistence type="predicted"/>